<dbReference type="GO" id="GO:0071555">
    <property type="term" value="P:cell wall organization"/>
    <property type="evidence" value="ECO:0007669"/>
    <property type="project" value="UniProtKB-KW"/>
</dbReference>
<feature type="active site" description="Proton acceptor" evidence="7">
    <location>
        <position position="58"/>
    </location>
</feature>
<feature type="active site" evidence="7">
    <location>
        <position position="110"/>
    </location>
</feature>
<sequence>MLRLFRLIMLMIIVLMVLLPQTSFARGGSGYAVLDGDTGRVLIGSNSNERLPIASLTKIWTALVAIENSDLQEEVVITPKAAMAEGSSIYLQAGETVTVETLLYGLMLRSGNDAATALAEHVGGSVEGFVKLMNERAVIAGLTNTVFMNPSGLHHEEHLSSARDTAEMLRVALQNKTFEKIASTVLYRANTVNGMLWENKHRLLREGSGVAAEIDDETEQPVSSLKSATGAAYAGKTGFTKVAGRTLATAFQKDGQTCIVVTLNVSDDWNVHRSFSNQVWTEYDLETVVKKGKYNVNKKLAIRLEEPVRLQLNKEEKAQVRQVLHVSRKRQEAVLSIFLGEERIYAIPVKVESADR</sequence>
<dbReference type="RefSeq" id="WP_069480466.1">
    <property type="nucleotide sequence ID" value="NZ_KV766182.1"/>
</dbReference>
<feature type="active site" description="Acyl-ester intermediate" evidence="7">
    <location>
        <position position="55"/>
    </location>
</feature>
<evidence type="ECO:0000256" key="4">
    <source>
        <dbReference type="ARBA" id="ARBA00022960"/>
    </source>
</evidence>
<dbReference type="InterPro" id="IPR012338">
    <property type="entry name" value="Beta-lactam/transpept-like"/>
</dbReference>
<dbReference type="EMBL" id="MECQ01000001">
    <property type="protein sequence ID" value="ODV55375.1"/>
    <property type="molecule type" value="Genomic_DNA"/>
</dbReference>
<keyword evidence="5" id="KW-0573">Peptidoglycan synthesis</keyword>
<dbReference type="Pfam" id="PF00768">
    <property type="entry name" value="Peptidase_S11"/>
    <property type="match status" value="1"/>
</dbReference>
<comment type="similarity">
    <text evidence="1 9">Belongs to the peptidase S11 family.</text>
</comment>
<keyword evidence="3" id="KW-0378">Hydrolase</keyword>
<dbReference type="GO" id="GO:0008360">
    <property type="term" value="P:regulation of cell shape"/>
    <property type="evidence" value="ECO:0007669"/>
    <property type="project" value="UniProtKB-KW"/>
</dbReference>
<dbReference type="PRINTS" id="PR00725">
    <property type="entry name" value="DADACBPTASE1"/>
</dbReference>
<accession>A0A1E4R4J1</accession>
<dbReference type="PANTHER" id="PTHR21581">
    <property type="entry name" value="D-ALANYL-D-ALANINE CARBOXYPEPTIDASE"/>
    <property type="match status" value="1"/>
</dbReference>
<keyword evidence="6" id="KW-0961">Cell wall biogenesis/degradation</keyword>
<dbReference type="PANTHER" id="PTHR21581:SF33">
    <property type="entry name" value="D-ALANYL-D-ALANINE CARBOXYPEPTIDASE DACB"/>
    <property type="match status" value="1"/>
</dbReference>
<comment type="caution">
    <text evidence="11">The sequence shown here is derived from an EMBL/GenBank/DDBJ whole genome shotgun (WGS) entry which is preliminary data.</text>
</comment>
<dbReference type="Gene3D" id="3.40.710.10">
    <property type="entry name" value="DD-peptidase/beta-lactamase superfamily"/>
    <property type="match status" value="1"/>
</dbReference>
<dbReference type="InterPro" id="IPR001967">
    <property type="entry name" value="Peptidase_S11_N"/>
</dbReference>
<dbReference type="Proteomes" id="UP000094784">
    <property type="component" value="Unassembled WGS sequence"/>
</dbReference>
<keyword evidence="4" id="KW-0133">Cell shape</keyword>
<keyword evidence="2" id="KW-0732">Signal</keyword>
<evidence type="ECO:0000259" key="10">
    <source>
        <dbReference type="Pfam" id="PF00768"/>
    </source>
</evidence>
<dbReference type="GO" id="GO:0009002">
    <property type="term" value="F:serine-type D-Ala-D-Ala carboxypeptidase activity"/>
    <property type="evidence" value="ECO:0007669"/>
    <property type="project" value="InterPro"/>
</dbReference>
<keyword evidence="11" id="KW-0121">Carboxypeptidase</keyword>
<evidence type="ECO:0000313" key="11">
    <source>
        <dbReference type="EMBL" id="ODV55375.1"/>
    </source>
</evidence>
<dbReference type="SUPFAM" id="SSF56601">
    <property type="entry name" value="beta-lactamase/transpeptidase-like"/>
    <property type="match status" value="1"/>
</dbReference>
<evidence type="ECO:0000256" key="9">
    <source>
        <dbReference type="RuleBase" id="RU004016"/>
    </source>
</evidence>
<name>A0A1E4R4J1_9BACI</name>
<dbReference type="OrthoDB" id="9791132at2"/>
<dbReference type="AlphaFoldDB" id="A0A1E4R4J1"/>
<reference evidence="11 12" key="1">
    <citation type="submission" date="2016-09" db="EMBL/GenBank/DDBJ databases">
        <title>Draft genome sequence of the soil isolate, Lysinibacillus fusiformis M5, a potential hypoxanthine producer.</title>
        <authorList>
            <person name="Gallegos-Monterrosa R."/>
            <person name="Maroti G."/>
            <person name="Balint B."/>
            <person name="Kovacs A.T."/>
        </authorList>
    </citation>
    <scope>NUCLEOTIDE SEQUENCE [LARGE SCALE GENOMIC DNA]</scope>
    <source>
        <strain evidence="11 12">M5</strain>
    </source>
</reference>
<dbReference type="InterPro" id="IPR018044">
    <property type="entry name" value="Peptidase_S11"/>
</dbReference>
<evidence type="ECO:0000256" key="2">
    <source>
        <dbReference type="ARBA" id="ARBA00022729"/>
    </source>
</evidence>
<evidence type="ECO:0000256" key="5">
    <source>
        <dbReference type="ARBA" id="ARBA00022984"/>
    </source>
</evidence>
<dbReference type="GO" id="GO:0009252">
    <property type="term" value="P:peptidoglycan biosynthetic process"/>
    <property type="evidence" value="ECO:0007669"/>
    <property type="project" value="UniProtKB-KW"/>
</dbReference>
<evidence type="ECO:0000256" key="7">
    <source>
        <dbReference type="PIRSR" id="PIRSR618044-1"/>
    </source>
</evidence>
<evidence type="ECO:0000256" key="3">
    <source>
        <dbReference type="ARBA" id="ARBA00022801"/>
    </source>
</evidence>
<gene>
    <name evidence="11" type="ORF">BG258_05415</name>
</gene>
<evidence type="ECO:0000256" key="6">
    <source>
        <dbReference type="ARBA" id="ARBA00023316"/>
    </source>
</evidence>
<feature type="domain" description="Peptidase S11 D-alanyl-D-alanine carboxypeptidase A N-terminal" evidence="10">
    <location>
        <begin position="31"/>
        <end position="207"/>
    </location>
</feature>
<keyword evidence="11" id="KW-0645">Protease</keyword>
<feature type="binding site" evidence="8">
    <location>
        <position position="236"/>
    </location>
    <ligand>
        <name>substrate</name>
    </ligand>
</feature>
<protein>
    <submittedName>
        <fullName evidence="11">D-alanyl-D-alanine carboxypeptidase</fullName>
    </submittedName>
</protein>
<evidence type="ECO:0000256" key="1">
    <source>
        <dbReference type="ARBA" id="ARBA00007164"/>
    </source>
</evidence>
<dbReference type="GO" id="GO:0006508">
    <property type="term" value="P:proteolysis"/>
    <property type="evidence" value="ECO:0007669"/>
    <property type="project" value="InterPro"/>
</dbReference>
<evidence type="ECO:0000256" key="8">
    <source>
        <dbReference type="PIRSR" id="PIRSR618044-2"/>
    </source>
</evidence>
<proteinExistence type="inferred from homology"/>
<evidence type="ECO:0000313" key="12">
    <source>
        <dbReference type="Proteomes" id="UP000094784"/>
    </source>
</evidence>
<organism evidence="11 12">
    <name type="scientific">Lysinibacillus fusiformis</name>
    <dbReference type="NCBI Taxonomy" id="28031"/>
    <lineage>
        <taxon>Bacteria</taxon>
        <taxon>Bacillati</taxon>
        <taxon>Bacillota</taxon>
        <taxon>Bacilli</taxon>
        <taxon>Bacillales</taxon>
        <taxon>Bacillaceae</taxon>
        <taxon>Lysinibacillus</taxon>
    </lineage>
</organism>